<protein>
    <submittedName>
        <fullName evidence="4">ParB/RepB/Spo0J family partition protein</fullName>
    </submittedName>
</protein>
<feature type="compositionally biased region" description="Low complexity" evidence="2">
    <location>
        <begin position="300"/>
        <end position="316"/>
    </location>
</feature>
<feature type="domain" description="ParB-like N-terminal" evidence="3">
    <location>
        <begin position="35"/>
        <end position="129"/>
    </location>
</feature>
<dbReference type="RefSeq" id="WP_166453256.1">
    <property type="nucleotide sequence ID" value="NZ_JAAOMA010000034.1"/>
</dbReference>
<dbReference type="SUPFAM" id="SSF110849">
    <property type="entry name" value="ParB/Sulfiredoxin"/>
    <property type="match status" value="1"/>
</dbReference>
<dbReference type="PANTHER" id="PTHR33375">
    <property type="entry name" value="CHROMOSOME-PARTITIONING PROTEIN PARB-RELATED"/>
    <property type="match status" value="1"/>
</dbReference>
<sequence length="387" mass="42044">MAGAFGSQIKSSDTKLSDFRKKPSIAAMKPGEQIVMLKVKQITCLKQIRGEDNPGFSEASLEELGNSMEAEGQVEPCIVRPIPNTGEEYYMVAGERRLRAADRKGLDLACVIRNLTDAQARSVQRAENIHQAGLTLLDEARSLREDMQDPELDTPEKLALHCKKSLNWVYERLRFLDTMEAGGQASMAVTEGVTADISTVLEIQRLEKANPQAAAEFIEEAKADPSMNLRKAVREKRKEVASQAKAGPSQKQEADALAENSRMRESKEPVEISSTAPATTSPDGTDENSRMRESVDPVVTSLTAPASTSSDATDTNSRMREFASHAHCESLNAAAQQLQAMAEQLEKLSLWLQGQAPSEKTLAGLRVAQAGLKNAVDGIGQPVPIAE</sequence>
<evidence type="ECO:0000256" key="1">
    <source>
        <dbReference type="ARBA" id="ARBA00006295"/>
    </source>
</evidence>
<evidence type="ECO:0000313" key="5">
    <source>
        <dbReference type="Proteomes" id="UP001515641"/>
    </source>
</evidence>
<gene>
    <name evidence="4" type="ORF">HA052_19850</name>
</gene>
<organism evidence="4 5">
    <name type="scientific">Chromobacterium fluminis</name>
    <dbReference type="NCBI Taxonomy" id="3044269"/>
    <lineage>
        <taxon>Bacteria</taxon>
        <taxon>Pseudomonadati</taxon>
        <taxon>Pseudomonadota</taxon>
        <taxon>Betaproteobacteria</taxon>
        <taxon>Neisseriales</taxon>
        <taxon>Chromobacteriaceae</taxon>
        <taxon>Chromobacterium</taxon>
    </lineage>
</organism>
<feature type="compositionally biased region" description="Basic and acidic residues" evidence="2">
    <location>
        <begin position="261"/>
        <end position="270"/>
    </location>
</feature>
<dbReference type="SMART" id="SM00470">
    <property type="entry name" value="ParB"/>
    <property type="match status" value="1"/>
</dbReference>
<dbReference type="InterPro" id="IPR003115">
    <property type="entry name" value="ParB_N"/>
</dbReference>
<feature type="compositionally biased region" description="Polar residues" evidence="2">
    <location>
        <begin position="272"/>
        <end position="283"/>
    </location>
</feature>
<proteinExistence type="inferred from homology"/>
<dbReference type="Pfam" id="PF02195">
    <property type="entry name" value="ParB_N"/>
    <property type="match status" value="1"/>
</dbReference>
<dbReference type="Gene3D" id="1.10.10.2830">
    <property type="match status" value="1"/>
</dbReference>
<dbReference type="NCBIfam" id="TIGR00180">
    <property type="entry name" value="parB_part"/>
    <property type="match status" value="1"/>
</dbReference>
<dbReference type="InterPro" id="IPR004437">
    <property type="entry name" value="ParB/RepB/Spo0J"/>
</dbReference>
<dbReference type="PANTHER" id="PTHR33375:SF1">
    <property type="entry name" value="CHROMOSOME-PARTITIONING PROTEIN PARB-RELATED"/>
    <property type="match status" value="1"/>
</dbReference>
<dbReference type="Gene3D" id="3.90.1530.30">
    <property type="match status" value="1"/>
</dbReference>
<comment type="caution">
    <text evidence="4">The sequence shown here is derived from an EMBL/GenBank/DDBJ whole genome shotgun (WGS) entry which is preliminary data.</text>
</comment>
<comment type="similarity">
    <text evidence="1">Belongs to the ParB family.</text>
</comment>
<reference evidence="4 5" key="1">
    <citation type="submission" date="2020-03" db="EMBL/GenBank/DDBJ databases">
        <title>Draft genome sequence of environmentally isolated cultures.</title>
        <authorList>
            <person name="Wilson H.S."/>
            <person name="De Leon M.E."/>
        </authorList>
    </citation>
    <scope>NUCLEOTIDE SEQUENCE [LARGE SCALE GENOMIC DNA]</scope>
    <source>
        <strain evidence="4 5">HSC-31F16</strain>
    </source>
</reference>
<dbReference type="EMBL" id="JAAOMA010000034">
    <property type="protein sequence ID" value="NHR07449.1"/>
    <property type="molecule type" value="Genomic_DNA"/>
</dbReference>
<dbReference type="Proteomes" id="UP001515641">
    <property type="component" value="Unassembled WGS sequence"/>
</dbReference>
<dbReference type="InterPro" id="IPR050336">
    <property type="entry name" value="Chromosome_partition/occlusion"/>
</dbReference>
<name>A0ABX0L6K6_9NEIS</name>
<accession>A0ABX0L6K6</accession>
<evidence type="ECO:0000259" key="3">
    <source>
        <dbReference type="SMART" id="SM00470"/>
    </source>
</evidence>
<keyword evidence="5" id="KW-1185">Reference proteome</keyword>
<evidence type="ECO:0000313" key="4">
    <source>
        <dbReference type="EMBL" id="NHR07449.1"/>
    </source>
</evidence>
<feature type="region of interest" description="Disordered" evidence="2">
    <location>
        <begin position="233"/>
        <end position="318"/>
    </location>
</feature>
<evidence type="ECO:0000256" key="2">
    <source>
        <dbReference type="SAM" id="MobiDB-lite"/>
    </source>
</evidence>
<dbReference type="InterPro" id="IPR036086">
    <property type="entry name" value="ParB/Sulfiredoxin_sf"/>
</dbReference>